<evidence type="ECO:0000256" key="2">
    <source>
        <dbReference type="ARBA" id="ARBA00022443"/>
    </source>
</evidence>
<dbReference type="InterPro" id="IPR050384">
    <property type="entry name" value="Endophilin_SH3RF"/>
</dbReference>
<evidence type="ECO:0000256" key="1">
    <source>
        <dbReference type="ARBA" id="ARBA00008649"/>
    </source>
</evidence>
<sequence>MDPFLARAKYKYDGEQADYTLKFDAYNIITISAEKENLWLGTLNGKKGWLDQHSVEVISNAFAVVNHPSADEHTDDYGIKNGDIVTVVNPYHKDWWEVQYKDKKIVYPSVFVDIVDRFRIEGKALFDYHSNDGQELSFKEGDTIGRIVYIDNHDWLRGQVGDRVGLFPRNFVDLVLKPVRKATITDDYTALEADELSLVSGHIIDIVEDFGNGWLAAIDGNKHGLCPVSFINFTEDEKKSVASASTINELSVAEDTKLTEQLTFSICLEYAEQAVETSCCHHIFCEPCLQKVKNKVCPQCRKNFTMVVAYLARRMIGEMETSCTNDSCGIKTTRSELVHHLLNCPFRKFCCKLCVYVGLKKDLGLHLINDHLDETLDNCKPLFN</sequence>
<dbReference type="InterPro" id="IPR001452">
    <property type="entry name" value="SH3_domain"/>
</dbReference>
<evidence type="ECO:0000256" key="8">
    <source>
        <dbReference type="PROSITE-ProRule" id="PRU00192"/>
    </source>
</evidence>
<evidence type="ECO:0000259" key="9">
    <source>
        <dbReference type="PROSITE" id="PS50002"/>
    </source>
</evidence>
<dbReference type="SUPFAM" id="SSF49599">
    <property type="entry name" value="TRAF domain-like"/>
    <property type="match status" value="1"/>
</dbReference>
<dbReference type="InterPro" id="IPR036028">
    <property type="entry name" value="SH3-like_dom_sf"/>
</dbReference>
<protein>
    <submittedName>
        <fullName evidence="11">Uncharacterized protein</fullName>
    </submittedName>
</protein>
<keyword evidence="2 8" id="KW-0728">SH3 domain</keyword>
<dbReference type="InterPro" id="IPR017907">
    <property type="entry name" value="Znf_RING_CS"/>
</dbReference>
<organism evidence="11 12">
    <name type="scientific">Clytia hemisphaerica</name>
    <dbReference type="NCBI Taxonomy" id="252671"/>
    <lineage>
        <taxon>Eukaryota</taxon>
        <taxon>Metazoa</taxon>
        <taxon>Cnidaria</taxon>
        <taxon>Hydrozoa</taxon>
        <taxon>Hydroidolina</taxon>
        <taxon>Leptothecata</taxon>
        <taxon>Obeliida</taxon>
        <taxon>Clytiidae</taxon>
        <taxon>Clytia</taxon>
    </lineage>
</organism>
<feature type="domain" description="RING-type" evidence="10">
    <location>
        <begin position="266"/>
        <end position="301"/>
    </location>
</feature>
<dbReference type="GeneID" id="136799111"/>
<reference evidence="11" key="1">
    <citation type="submission" date="2021-01" db="UniProtKB">
        <authorList>
            <consortium name="EnsemblMetazoa"/>
        </authorList>
    </citation>
    <scope>IDENTIFICATION</scope>
</reference>
<evidence type="ECO:0000256" key="5">
    <source>
        <dbReference type="ARBA" id="ARBA00022833"/>
    </source>
</evidence>
<dbReference type="CDD" id="cd00174">
    <property type="entry name" value="SH3"/>
    <property type="match status" value="1"/>
</dbReference>
<accession>A0A7M5U3P3</accession>
<evidence type="ECO:0000256" key="6">
    <source>
        <dbReference type="ARBA" id="ARBA00022843"/>
    </source>
</evidence>
<dbReference type="SUPFAM" id="SSF57850">
    <property type="entry name" value="RING/U-box"/>
    <property type="match status" value="1"/>
</dbReference>
<dbReference type="InterPro" id="IPR013083">
    <property type="entry name" value="Znf_RING/FYVE/PHD"/>
</dbReference>
<feature type="domain" description="SH3" evidence="9">
    <location>
        <begin position="117"/>
        <end position="177"/>
    </location>
</feature>
<dbReference type="Pfam" id="PF00097">
    <property type="entry name" value="zf-C3HC4"/>
    <property type="match status" value="1"/>
</dbReference>
<dbReference type="Gene3D" id="2.30.30.40">
    <property type="entry name" value="SH3 Domains"/>
    <property type="match status" value="4"/>
</dbReference>
<evidence type="ECO:0000256" key="4">
    <source>
        <dbReference type="ARBA" id="ARBA00022771"/>
    </source>
</evidence>
<dbReference type="Pfam" id="PF00018">
    <property type="entry name" value="SH3_1"/>
    <property type="match status" value="1"/>
</dbReference>
<dbReference type="PROSITE" id="PS50089">
    <property type="entry name" value="ZF_RING_2"/>
    <property type="match status" value="1"/>
</dbReference>
<evidence type="ECO:0000256" key="7">
    <source>
        <dbReference type="PROSITE-ProRule" id="PRU00175"/>
    </source>
</evidence>
<name>A0A7M5U3P3_9CNID</name>
<dbReference type="PANTHER" id="PTHR14167:SF116">
    <property type="entry name" value="CAP, ISOFORM AC"/>
    <property type="match status" value="1"/>
</dbReference>
<evidence type="ECO:0000313" key="12">
    <source>
        <dbReference type="Proteomes" id="UP000594262"/>
    </source>
</evidence>
<dbReference type="Gene3D" id="3.30.40.10">
    <property type="entry name" value="Zinc/RING finger domain, C3HC4 (zinc finger)"/>
    <property type="match status" value="1"/>
</dbReference>
<dbReference type="InterPro" id="IPR001841">
    <property type="entry name" value="Znf_RING"/>
</dbReference>
<dbReference type="AlphaFoldDB" id="A0A7M5U3P3"/>
<keyword evidence="5" id="KW-0862">Zinc</keyword>
<keyword evidence="4 7" id="KW-0863">Zinc-finger</keyword>
<dbReference type="OrthoDB" id="9972365at2759"/>
<dbReference type="GO" id="GO:0008270">
    <property type="term" value="F:zinc ion binding"/>
    <property type="evidence" value="ECO:0007669"/>
    <property type="project" value="UniProtKB-KW"/>
</dbReference>
<keyword evidence="12" id="KW-1185">Reference proteome</keyword>
<keyword evidence="3" id="KW-0479">Metal-binding</keyword>
<evidence type="ECO:0000313" key="11">
    <source>
        <dbReference type="EnsemblMetazoa" id="CLYHEMP005804.2"/>
    </source>
</evidence>
<evidence type="ECO:0000256" key="3">
    <source>
        <dbReference type="ARBA" id="ARBA00022723"/>
    </source>
</evidence>
<dbReference type="Proteomes" id="UP000594262">
    <property type="component" value="Unplaced"/>
</dbReference>
<comment type="similarity">
    <text evidence="1">Belongs to the SH3RF family.</text>
</comment>
<dbReference type="PANTHER" id="PTHR14167">
    <property type="entry name" value="SH3 DOMAIN-CONTAINING"/>
    <property type="match status" value="1"/>
</dbReference>
<dbReference type="SUPFAM" id="SSF50044">
    <property type="entry name" value="SH3-domain"/>
    <property type="match status" value="4"/>
</dbReference>
<dbReference type="RefSeq" id="XP_066911897.1">
    <property type="nucleotide sequence ID" value="XM_067055796.1"/>
</dbReference>
<keyword evidence="6" id="KW-0832">Ubl conjugation</keyword>
<dbReference type="EnsemblMetazoa" id="CLYHEMT005804.2">
    <property type="protein sequence ID" value="CLYHEMP005804.2"/>
    <property type="gene ID" value="CLYHEMG005804"/>
</dbReference>
<dbReference type="PROSITE" id="PS50002">
    <property type="entry name" value="SH3"/>
    <property type="match status" value="1"/>
</dbReference>
<evidence type="ECO:0000259" key="10">
    <source>
        <dbReference type="PROSITE" id="PS50089"/>
    </source>
</evidence>
<proteinExistence type="inferred from homology"/>
<dbReference type="PROSITE" id="PS00518">
    <property type="entry name" value="ZF_RING_1"/>
    <property type="match status" value="1"/>
</dbReference>
<dbReference type="InterPro" id="IPR018957">
    <property type="entry name" value="Znf_C3HC4_RING-type"/>
</dbReference>
<dbReference type="SMART" id="SM00326">
    <property type="entry name" value="SH3"/>
    <property type="match status" value="4"/>
</dbReference>